<evidence type="ECO:0000313" key="5">
    <source>
        <dbReference type="Proteomes" id="UP001163266"/>
    </source>
</evidence>
<reference evidence="4" key="1">
    <citation type="submission" date="2022-10" db="EMBL/GenBank/DDBJ databases">
        <title>Complete genome sequence of Schlegelella aquatica LMG 23380.</title>
        <authorList>
            <person name="Musilova J."/>
            <person name="Kourilova X."/>
            <person name="Bezdicek M."/>
            <person name="Hermankova K."/>
            <person name="Obruca S."/>
            <person name="Sedlar K."/>
        </authorList>
    </citation>
    <scope>NUCLEOTIDE SEQUENCE</scope>
    <source>
        <strain evidence="4">LMG 23380</strain>
    </source>
</reference>
<dbReference type="Proteomes" id="UP001163266">
    <property type="component" value="Chromosome"/>
</dbReference>
<feature type="domain" description="Glycosyltransferase subfamily 4-like N-terminal" evidence="3">
    <location>
        <begin position="21"/>
        <end position="177"/>
    </location>
</feature>
<dbReference type="Pfam" id="PF13439">
    <property type="entry name" value="Glyco_transf_4"/>
    <property type="match status" value="1"/>
</dbReference>
<dbReference type="PANTHER" id="PTHR46401:SF2">
    <property type="entry name" value="GLYCOSYLTRANSFERASE WBBK-RELATED"/>
    <property type="match status" value="1"/>
</dbReference>
<gene>
    <name evidence="4" type="ORF">OMP39_03465</name>
</gene>
<name>A0ABY6MUI7_9BURK</name>
<keyword evidence="1" id="KW-0808">Transferase</keyword>
<keyword evidence="5" id="KW-1185">Reference proteome</keyword>
<dbReference type="Gene3D" id="3.40.50.2000">
    <property type="entry name" value="Glycogen Phosphorylase B"/>
    <property type="match status" value="2"/>
</dbReference>
<evidence type="ECO:0000256" key="2">
    <source>
        <dbReference type="SAM" id="MobiDB-lite"/>
    </source>
</evidence>
<dbReference type="PANTHER" id="PTHR46401">
    <property type="entry name" value="GLYCOSYLTRANSFERASE WBBK-RELATED"/>
    <property type="match status" value="1"/>
</dbReference>
<dbReference type="SUPFAM" id="SSF53756">
    <property type="entry name" value="UDP-Glycosyltransferase/glycogen phosphorylase"/>
    <property type="match status" value="1"/>
</dbReference>
<evidence type="ECO:0000256" key="1">
    <source>
        <dbReference type="ARBA" id="ARBA00022679"/>
    </source>
</evidence>
<evidence type="ECO:0000259" key="3">
    <source>
        <dbReference type="Pfam" id="PF13439"/>
    </source>
</evidence>
<dbReference type="RefSeq" id="WP_264893413.1">
    <property type="nucleotide sequence ID" value="NZ_CP110257.1"/>
</dbReference>
<protein>
    <submittedName>
        <fullName evidence="4">Glycosyltransferase</fullName>
    </submittedName>
</protein>
<sequence length="394" mass="44241">MNREVLLVSHGFQPHYELCVANGLAENGLSVTLPGSDRTLVGQLREGVSFVNLRGSQDEGRPRWRKAQGLLRYHLRLLLLALRHPRQPMVIIGMTSPEWLVGVVEGLLFRATGRKLALVVHNILPHDRHTPQMRRVYRLIYRIPSRLLVHTQVTRERLMLEFGIRPDKILLVPHGLNEAVARRTEDVACAKRRLGLDADRPAALFFGHVSPFKGIDLLLDALDHMPHVQLIVAGRCHTDEFGQRMRRRLSQLSAAGRIRWFDGYVDDDTTADVYSAAELVVLPYRHIDQSGVLMQALALGVPVAATRTGGFLEVVDPGNGVFIEELSPAGIARTVCAYFERGDRPTAAQVRATVGHLRWRYTMAPLVEWLRGRDPTQETEQASEVGARWQGDAQ</sequence>
<feature type="region of interest" description="Disordered" evidence="2">
    <location>
        <begin position="372"/>
        <end position="394"/>
    </location>
</feature>
<accession>A0ABY6MUI7</accession>
<proteinExistence type="predicted"/>
<dbReference type="InterPro" id="IPR028098">
    <property type="entry name" value="Glyco_trans_4-like_N"/>
</dbReference>
<organism evidence="4 5">
    <name type="scientific">Caldimonas aquatica</name>
    <dbReference type="NCBI Taxonomy" id="376175"/>
    <lineage>
        <taxon>Bacteria</taxon>
        <taxon>Pseudomonadati</taxon>
        <taxon>Pseudomonadota</taxon>
        <taxon>Betaproteobacteria</taxon>
        <taxon>Burkholderiales</taxon>
        <taxon>Sphaerotilaceae</taxon>
        <taxon>Caldimonas</taxon>
    </lineage>
</organism>
<evidence type="ECO:0000313" key="4">
    <source>
        <dbReference type="EMBL" id="UZD55659.1"/>
    </source>
</evidence>
<dbReference type="EMBL" id="CP110257">
    <property type="protein sequence ID" value="UZD55659.1"/>
    <property type="molecule type" value="Genomic_DNA"/>
</dbReference>
<dbReference type="Pfam" id="PF13692">
    <property type="entry name" value="Glyco_trans_1_4"/>
    <property type="match status" value="1"/>
</dbReference>